<keyword evidence="2" id="KW-0732">Signal</keyword>
<feature type="chain" id="PRO_5022234965" description="Auto-transporter adhesin head GIN domain-containing protein" evidence="2">
    <location>
        <begin position="25"/>
        <end position="236"/>
    </location>
</feature>
<protein>
    <recommendedName>
        <fullName evidence="5">Auto-transporter adhesin head GIN domain-containing protein</fullName>
    </recommendedName>
</protein>
<dbReference type="EMBL" id="CP037920">
    <property type="protein sequence ID" value="QDT99495.1"/>
    <property type="molecule type" value="Genomic_DNA"/>
</dbReference>
<evidence type="ECO:0008006" key="5">
    <source>
        <dbReference type="Google" id="ProtNLM"/>
    </source>
</evidence>
<proteinExistence type="predicted"/>
<evidence type="ECO:0000313" key="4">
    <source>
        <dbReference type="Proteomes" id="UP000318704"/>
    </source>
</evidence>
<evidence type="ECO:0000256" key="2">
    <source>
        <dbReference type="SAM" id="SignalP"/>
    </source>
</evidence>
<accession>A0A517W2L2</accession>
<organism evidence="3 4">
    <name type="scientific">Gimesia aquarii</name>
    <dbReference type="NCBI Taxonomy" id="2527964"/>
    <lineage>
        <taxon>Bacteria</taxon>
        <taxon>Pseudomonadati</taxon>
        <taxon>Planctomycetota</taxon>
        <taxon>Planctomycetia</taxon>
        <taxon>Planctomycetales</taxon>
        <taxon>Planctomycetaceae</taxon>
        <taxon>Gimesia</taxon>
    </lineage>
</organism>
<reference evidence="3 4" key="1">
    <citation type="submission" date="2019-03" db="EMBL/GenBank/DDBJ databases">
        <title>Deep-cultivation of Planctomycetes and their phenomic and genomic characterization uncovers novel biology.</title>
        <authorList>
            <person name="Wiegand S."/>
            <person name="Jogler M."/>
            <person name="Boedeker C."/>
            <person name="Pinto D."/>
            <person name="Vollmers J."/>
            <person name="Rivas-Marin E."/>
            <person name="Kohn T."/>
            <person name="Peeters S.H."/>
            <person name="Heuer A."/>
            <person name="Rast P."/>
            <person name="Oberbeckmann S."/>
            <person name="Bunk B."/>
            <person name="Jeske O."/>
            <person name="Meyerdierks A."/>
            <person name="Storesund J.E."/>
            <person name="Kallscheuer N."/>
            <person name="Luecker S."/>
            <person name="Lage O.M."/>
            <person name="Pohl T."/>
            <person name="Merkel B.J."/>
            <person name="Hornburger P."/>
            <person name="Mueller R.-W."/>
            <person name="Bruemmer F."/>
            <person name="Labrenz M."/>
            <person name="Spormann A.M."/>
            <person name="Op den Camp H."/>
            <person name="Overmann J."/>
            <person name="Amann R."/>
            <person name="Jetten M.S.M."/>
            <person name="Mascher T."/>
            <person name="Medema M.H."/>
            <person name="Devos D.P."/>
            <person name="Kaster A.-K."/>
            <person name="Ovreas L."/>
            <person name="Rohde M."/>
            <person name="Galperin M.Y."/>
            <person name="Jogler C."/>
        </authorList>
    </citation>
    <scope>NUCLEOTIDE SEQUENCE [LARGE SCALE GENOMIC DNA]</scope>
    <source>
        <strain evidence="3 4">V144</strain>
    </source>
</reference>
<evidence type="ECO:0000313" key="3">
    <source>
        <dbReference type="EMBL" id="QDT99495.1"/>
    </source>
</evidence>
<feature type="region of interest" description="Disordered" evidence="1">
    <location>
        <begin position="201"/>
        <end position="236"/>
    </location>
</feature>
<gene>
    <name evidence="3" type="ORF">V144x_50060</name>
</gene>
<feature type="signal peptide" evidence="2">
    <location>
        <begin position="1"/>
        <end position="24"/>
    </location>
</feature>
<dbReference type="RefSeq" id="WP_144989081.1">
    <property type="nucleotide sequence ID" value="NZ_CP037920.1"/>
</dbReference>
<dbReference type="KEGG" id="gaw:V144x_50060"/>
<evidence type="ECO:0000256" key="1">
    <source>
        <dbReference type="SAM" id="MobiDB-lite"/>
    </source>
</evidence>
<sequence precursor="true">MFFKTRSICLISLASFCFTVTANANDNKTASATKAPAEVHSLTLGTLELQAEEIDFKIQRDGKHVIKLEGQAGINCGGIRVSADSIDATYLKQKDLMLNLLGNVKIISEHDRLHATALEATFDFGSKSLMLKAAEGKNVTLTRGNGSKTTQIEASQIEIQYQDKDSVLLKALGSVSLTEKTAKLKSGVQFRSRLPSKSDDFFNPSFFEPRPKPIKKQHNTSGAFFDLPNKKSATSK</sequence>
<dbReference type="Proteomes" id="UP000318704">
    <property type="component" value="Chromosome"/>
</dbReference>
<name>A0A517W2L2_9PLAN</name>
<dbReference type="AlphaFoldDB" id="A0A517W2L2"/>